<dbReference type="AlphaFoldDB" id="A0A1M5BL86"/>
<gene>
    <name evidence="1" type="ORF">SAMN05444273_10628</name>
</gene>
<dbReference type="RefSeq" id="WP_073144492.1">
    <property type="nucleotide sequence ID" value="NZ_FQUV01000006.1"/>
</dbReference>
<keyword evidence="2" id="KW-1185">Reference proteome</keyword>
<reference evidence="2" key="1">
    <citation type="submission" date="2016-11" db="EMBL/GenBank/DDBJ databases">
        <authorList>
            <person name="Varghese N."/>
            <person name="Submissions S."/>
        </authorList>
    </citation>
    <scope>NUCLEOTIDE SEQUENCE [LARGE SCALE GENOMIC DNA]</scope>
    <source>
        <strain evidence="2">DSM 100566</strain>
    </source>
</reference>
<dbReference type="STRING" id="1486859.SAMN05444273_10628"/>
<evidence type="ECO:0000313" key="2">
    <source>
        <dbReference type="Proteomes" id="UP000184144"/>
    </source>
</evidence>
<dbReference type="Proteomes" id="UP000184144">
    <property type="component" value="Unassembled WGS sequence"/>
</dbReference>
<sequence length="231" mass="25564">MVSINTSALQHSFEITHANDLAYIFRESVRKVGAICGTSEVTRFFRLATVQSETSGFELRGEIVKYAFLALHLGASFRTDPLYQPVRQSMLWGHSGVHPNVGLNRMFRSTDLMIAEGLCAATDGVAPGFGAACKTTRQSRPHSAVHAAFEICAKTNPKRIEALGADHVRSSLEQYSSHLTRQDLTRHDFVVDWLICTYHLGFSFDRNPLFAWVPEALAKDGLSHIGDILDG</sequence>
<dbReference type="EMBL" id="FQUV01000006">
    <property type="protein sequence ID" value="SHF43165.1"/>
    <property type="molecule type" value="Genomic_DNA"/>
</dbReference>
<protein>
    <submittedName>
        <fullName evidence="1">Uncharacterized protein</fullName>
    </submittedName>
</protein>
<dbReference type="OrthoDB" id="9827798at2"/>
<proteinExistence type="predicted"/>
<organism evidence="1 2">
    <name type="scientific">Litoreibacter ascidiaceicola</name>
    <dbReference type="NCBI Taxonomy" id="1486859"/>
    <lineage>
        <taxon>Bacteria</taxon>
        <taxon>Pseudomonadati</taxon>
        <taxon>Pseudomonadota</taxon>
        <taxon>Alphaproteobacteria</taxon>
        <taxon>Rhodobacterales</taxon>
        <taxon>Roseobacteraceae</taxon>
        <taxon>Litoreibacter</taxon>
    </lineage>
</organism>
<accession>A0A1M5BL86</accession>
<name>A0A1M5BL86_9RHOB</name>
<evidence type="ECO:0000313" key="1">
    <source>
        <dbReference type="EMBL" id="SHF43165.1"/>
    </source>
</evidence>